<proteinExistence type="predicted"/>
<dbReference type="InterPro" id="IPR050595">
    <property type="entry name" value="Bact_response_regulator"/>
</dbReference>
<dbReference type="SMART" id="SM00448">
    <property type="entry name" value="REC"/>
    <property type="match status" value="1"/>
</dbReference>
<dbReference type="GO" id="GO:0000160">
    <property type="term" value="P:phosphorelay signal transduction system"/>
    <property type="evidence" value="ECO:0007669"/>
    <property type="project" value="InterPro"/>
</dbReference>
<protein>
    <submittedName>
        <fullName evidence="3">Transcriptional regulatory protein CssR</fullName>
    </submittedName>
</protein>
<feature type="domain" description="Response regulatory" evidence="2">
    <location>
        <begin position="5"/>
        <end position="122"/>
    </location>
</feature>
<reference evidence="3" key="1">
    <citation type="submission" date="2016-10" db="EMBL/GenBank/DDBJ databases">
        <title>Sequence of Gallionella enrichment culture.</title>
        <authorList>
            <person name="Poehlein A."/>
            <person name="Muehling M."/>
            <person name="Daniel R."/>
        </authorList>
    </citation>
    <scope>NUCLEOTIDE SEQUENCE</scope>
</reference>
<dbReference type="SUPFAM" id="SSF52172">
    <property type="entry name" value="CheY-like"/>
    <property type="match status" value="1"/>
</dbReference>
<accession>A0A1J5SJM7</accession>
<organism evidence="3">
    <name type="scientific">mine drainage metagenome</name>
    <dbReference type="NCBI Taxonomy" id="410659"/>
    <lineage>
        <taxon>unclassified sequences</taxon>
        <taxon>metagenomes</taxon>
        <taxon>ecological metagenomes</taxon>
    </lineage>
</organism>
<dbReference type="AlphaFoldDB" id="A0A1J5SJM7"/>
<sequence>MPEKTILLVEDEKALCSLLADQLADAGYRVLKSTGGEDAAANLAREPVHLMLTDLLMPGKDGIELIQLARKSHPELPVIAMSGGGEVHAGFYLKMARSLGARAILEKPFTTEEMLRLVAVTLDGTTSDQD</sequence>
<dbReference type="Gene3D" id="3.40.50.2300">
    <property type="match status" value="1"/>
</dbReference>
<keyword evidence="1" id="KW-0597">Phosphoprotein</keyword>
<evidence type="ECO:0000259" key="2">
    <source>
        <dbReference type="PROSITE" id="PS50110"/>
    </source>
</evidence>
<name>A0A1J5SJM7_9ZZZZ</name>
<dbReference type="InterPro" id="IPR001789">
    <property type="entry name" value="Sig_transdc_resp-reg_receiver"/>
</dbReference>
<gene>
    <name evidence="3" type="primary">cssR_1</name>
    <name evidence="3" type="ORF">GALL_96480</name>
</gene>
<dbReference type="InterPro" id="IPR011006">
    <property type="entry name" value="CheY-like_superfamily"/>
</dbReference>
<dbReference type="EMBL" id="MLJW01000033">
    <property type="protein sequence ID" value="OIR08147.1"/>
    <property type="molecule type" value="Genomic_DNA"/>
</dbReference>
<evidence type="ECO:0000256" key="1">
    <source>
        <dbReference type="ARBA" id="ARBA00022553"/>
    </source>
</evidence>
<comment type="caution">
    <text evidence="3">The sequence shown here is derived from an EMBL/GenBank/DDBJ whole genome shotgun (WGS) entry which is preliminary data.</text>
</comment>
<dbReference type="PROSITE" id="PS50110">
    <property type="entry name" value="RESPONSE_REGULATORY"/>
    <property type="match status" value="1"/>
</dbReference>
<dbReference type="Pfam" id="PF00072">
    <property type="entry name" value="Response_reg"/>
    <property type="match status" value="1"/>
</dbReference>
<evidence type="ECO:0000313" key="3">
    <source>
        <dbReference type="EMBL" id="OIR08147.1"/>
    </source>
</evidence>
<dbReference type="PANTHER" id="PTHR44591">
    <property type="entry name" value="STRESS RESPONSE REGULATOR PROTEIN 1"/>
    <property type="match status" value="1"/>
</dbReference>
<dbReference type="PANTHER" id="PTHR44591:SF23">
    <property type="entry name" value="CHEY SUBFAMILY"/>
    <property type="match status" value="1"/>
</dbReference>